<organism evidence="1 2">
    <name type="scientific">Iocasia fonsfrigidae</name>
    <dbReference type="NCBI Taxonomy" id="2682810"/>
    <lineage>
        <taxon>Bacteria</taxon>
        <taxon>Bacillati</taxon>
        <taxon>Bacillota</taxon>
        <taxon>Clostridia</taxon>
        <taxon>Halanaerobiales</taxon>
        <taxon>Halanaerobiaceae</taxon>
        <taxon>Iocasia</taxon>
    </lineage>
</organism>
<accession>A0A8A7KIU2</accession>
<gene>
    <name evidence="1" type="ORF">GM661_16905</name>
</gene>
<dbReference type="EMBL" id="CP046640">
    <property type="protein sequence ID" value="QTL99509.1"/>
    <property type="molecule type" value="Genomic_DNA"/>
</dbReference>
<proteinExistence type="predicted"/>
<evidence type="ECO:0000313" key="1">
    <source>
        <dbReference type="EMBL" id="QTL99509.1"/>
    </source>
</evidence>
<sequence>MDKLSTFEDIFNKLFFEYKGIRVGVRVKQDGIEIANFITHIDNIVIKPLNKKYSKGNKRIGLIVIQEKKGENCFNIPFILDFNTMYALFCKNGVNIKSMNMEFVIKRKTAQSEKSA</sequence>
<name>A0A8A7KIU2_9FIRM</name>
<dbReference type="KEGG" id="ifn:GM661_16905"/>
<dbReference type="Proteomes" id="UP000665020">
    <property type="component" value="Chromosome"/>
</dbReference>
<evidence type="ECO:0000313" key="2">
    <source>
        <dbReference type="Proteomes" id="UP000665020"/>
    </source>
</evidence>
<reference evidence="1" key="1">
    <citation type="submission" date="2019-12" db="EMBL/GenBank/DDBJ databases">
        <authorList>
            <person name="zhang j."/>
            <person name="sun C.M."/>
        </authorList>
    </citation>
    <scope>NUCLEOTIDE SEQUENCE</scope>
    <source>
        <strain evidence="1">NS-1</strain>
    </source>
</reference>
<keyword evidence="2" id="KW-1185">Reference proteome</keyword>
<dbReference type="RefSeq" id="WP_230867844.1">
    <property type="nucleotide sequence ID" value="NZ_CP046640.1"/>
</dbReference>
<dbReference type="AlphaFoldDB" id="A0A8A7KIU2"/>
<protein>
    <submittedName>
        <fullName evidence="1">Uncharacterized protein</fullName>
    </submittedName>
</protein>